<dbReference type="InterPro" id="IPR004526">
    <property type="entry name" value="Glu-tRNA-synth_arc/euk"/>
</dbReference>
<keyword evidence="6 10" id="KW-0067">ATP-binding</keyword>
<gene>
    <name evidence="10 13" type="primary">gltX</name>
</gene>
<reference evidence="13" key="1">
    <citation type="journal article" date="2014" name="Genome Biol. Evol.">
        <title>Pangenome evidence for extensive interdomain horizontal transfer affecting lineage core and shell genes in uncultured planktonic thaumarchaeota and euryarchaeota.</title>
        <authorList>
            <person name="Deschamps P."/>
            <person name="Zivanovic Y."/>
            <person name="Moreira D."/>
            <person name="Rodriguez-Valera F."/>
            <person name="Lopez-Garcia P."/>
        </authorList>
    </citation>
    <scope>NUCLEOTIDE SEQUENCE</scope>
</reference>
<evidence type="ECO:0000259" key="12">
    <source>
        <dbReference type="Pfam" id="PF03950"/>
    </source>
</evidence>
<dbReference type="Gene3D" id="2.40.240.10">
    <property type="entry name" value="Ribosomal Protein L25, Chain P"/>
    <property type="match status" value="1"/>
</dbReference>
<dbReference type="GO" id="GO:0005829">
    <property type="term" value="C:cytosol"/>
    <property type="evidence" value="ECO:0007669"/>
    <property type="project" value="TreeGrafter"/>
</dbReference>
<dbReference type="SUPFAM" id="SSF52374">
    <property type="entry name" value="Nucleotidylyl transferase"/>
    <property type="match status" value="1"/>
</dbReference>
<evidence type="ECO:0000256" key="1">
    <source>
        <dbReference type="ARBA" id="ARBA00004496"/>
    </source>
</evidence>
<evidence type="ECO:0000313" key="13">
    <source>
        <dbReference type="EMBL" id="AIF04714.1"/>
    </source>
</evidence>
<comment type="subcellular location">
    <subcellularLocation>
        <location evidence="1 10">Cytoplasm</location>
    </subcellularLocation>
</comment>
<dbReference type="PRINTS" id="PR00987">
    <property type="entry name" value="TRNASYNTHGLU"/>
</dbReference>
<feature type="domain" description="Glutamyl/glutaminyl-tRNA synthetase class Ib anti-codon binding" evidence="12">
    <location>
        <begin position="432"/>
        <end position="508"/>
    </location>
</feature>
<dbReference type="PANTHER" id="PTHR43097:SF5">
    <property type="entry name" value="GLUTAMATE--TRNA LIGASE"/>
    <property type="match status" value="1"/>
</dbReference>
<dbReference type="PANTHER" id="PTHR43097">
    <property type="entry name" value="GLUTAMINE-TRNA LIGASE"/>
    <property type="match status" value="1"/>
</dbReference>
<dbReference type="InterPro" id="IPR014729">
    <property type="entry name" value="Rossmann-like_a/b/a_fold"/>
</dbReference>
<keyword evidence="5 10" id="KW-0547">Nucleotide-binding</keyword>
<dbReference type="AlphaFoldDB" id="A0A075GLC4"/>
<name>A0A075GLC4_9EURY</name>
<dbReference type="InterPro" id="IPR011035">
    <property type="entry name" value="Ribosomal_bL25/Gln-tRNA_synth"/>
</dbReference>
<dbReference type="InterPro" id="IPR050132">
    <property type="entry name" value="Gln/Glu-tRNA_Ligase"/>
</dbReference>
<evidence type="ECO:0000256" key="8">
    <source>
        <dbReference type="ARBA" id="ARBA00023146"/>
    </source>
</evidence>
<dbReference type="NCBIfam" id="NF003169">
    <property type="entry name" value="PRK04156.1"/>
    <property type="match status" value="1"/>
</dbReference>
<keyword evidence="4 10" id="KW-0436">Ligase</keyword>
<dbReference type="SUPFAM" id="SSF50715">
    <property type="entry name" value="Ribosomal protein L25-like"/>
    <property type="match status" value="1"/>
</dbReference>
<organism evidence="13">
    <name type="scientific">uncultured marine group II/III euryarchaeote KM3_176_C10</name>
    <dbReference type="NCBI Taxonomy" id="1457934"/>
    <lineage>
        <taxon>Archaea</taxon>
        <taxon>Methanobacteriati</taxon>
        <taxon>Methanobacteriota</taxon>
        <taxon>environmental samples</taxon>
    </lineage>
</organism>
<sequence length="595" mass="67878">MLKRCSQGRQDMSDWIPDEDTIRLIRKYAMQNALEYDGKGEAGSVQGRILGEVSELRQHAKHLFGVLGPAIDEANQLWNDEGPEAVKAVLEAEAPDALEKRVKERREGLPELPNAVKGEVILRFAPNPNGPLTLGHSRGVIINSHYAEMYDGTMILRYDDTDTKIKRPELKAYDWIREDFTWLAGKKPDIILEASARMPEYLAHAKQFIADDYMYVCTCTADEFKQLRTDQQECPCRANSTLKNSDLWDQMNDTKGRFNEGDAVVRVRTGMDHKNPALRDWPALRIQRAPHPKVGEKYRVWPLLDFQSAVEDHIQKVTHIIRGKDLMDSTRKQKLLYEMAGWDYPETLYWGRVKVHEFGGFSTSQMKIDIENGDFEGWDDPRLPTLRALRRRGYDAGAIRKFWIELGLTQKDISVPMSTLNSLNAKAVNVEAPRLSFVRNPRTVSLDITEIELTKVTLPIHPEHPDKGVREWPLGDSPLKVKIAHEDFSSREARRLKDFADIAINHKKEVKRGWVGQIINTERHGNTSIIHWLPSSMAQPAVLLLEEEGELVAAEGLLEVNDYLDGTVVQLERMGFAILEGNDENGVRQLVRLHE</sequence>
<dbReference type="GO" id="GO:0004818">
    <property type="term" value="F:glutamate-tRNA ligase activity"/>
    <property type="evidence" value="ECO:0007669"/>
    <property type="project" value="UniProtKB-UniRule"/>
</dbReference>
<evidence type="ECO:0000256" key="6">
    <source>
        <dbReference type="ARBA" id="ARBA00022840"/>
    </source>
</evidence>
<dbReference type="HAMAP" id="MF_02076">
    <property type="entry name" value="Glu_tRNA_synth_type2"/>
    <property type="match status" value="1"/>
</dbReference>
<dbReference type="InterPro" id="IPR020058">
    <property type="entry name" value="Glu/Gln-tRNA-synth_Ib_cat-dom"/>
</dbReference>
<keyword evidence="8 10" id="KW-0030">Aminoacyl-tRNA synthetase</keyword>
<evidence type="ECO:0000256" key="3">
    <source>
        <dbReference type="ARBA" id="ARBA00022490"/>
    </source>
</evidence>
<dbReference type="InterPro" id="IPR000924">
    <property type="entry name" value="Glu/Gln-tRNA-synth"/>
</dbReference>
<comment type="function">
    <text evidence="10">Catalyzes the attachment of glutamate to tRNA(Glu) in a two-step reaction: glutamate is first activated by ATP to form Glu-AMP and then transferred to the acceptor end of tRNA(Glu).</text>
</comment>
<feature type="short sequence motif" description="'HIGH' region" evidence="10">
    <location>
        <begin position="126"/>
        <end position="136"/>
    </location>
</feature>
<evidence type="ECO:0000256" key="7">
    <source>
        <dbReference type="ARBA" id="ARBA00022917"/>
    </source>
</evidence>
<dbReference type="Pfam" id="PF03950">
    <property type="entry name" value="tRNA-synt_1c_C"/>
    <property type="match status" value="1"/>
</dbReference>
<evidence type="ECO:0000256" key="9">
    <source>
        <dbReference type="ARBA" id="ARBA00048351"/>
    </source>
</evidence>
<evidence type="ECO:0000256" key="2">
    <source>
        <dbReference type="ARBA" id="ARBA00008927"/>
    </source>
</evidence>
<keyword evidence="7 10" id="KW-0648">Protein biosynthesis</keyword>
<dbReference type="Gene3D" id="3.40.50.620">
    <property type="entry name" value="HUPs"/>
    <property type="match status" value="1"/>
</dbReference>
<dbReference type="GO" id="GO:0005524">
    <property type="term" value="F:ATP binding"/>
    <property type="evidence" value="ECO:0007669"/>
    <property type="project" value="UniProtKB-UniRule"/>
</dbReference>
<evidence type="ECO:0000256" key="10">
    <source>
        <dbReference type="HAMAP-Rule" id="MF_02076"/>
    </source>
</evidence>
<dbReference type="NCBIfam" id="TIGR00463">
    <property type="entry name" value="gltX_arch"/>
    <property type="match status" value="1"/>
</dbReference>
<proteinExistence type="inferred from homology"/>
<dbReference type="Pfam" id="PF00749">
    <property type="entry name" value="tRNA-synt_1c"/>
    <property type="match status" value="1"/>
</dbReference>
<evidence type="ECO:0000256" key="4">
    <source>
        <dbReference type="ARBA" id="ARBA00022598"/>
    </source>
</evidence>
<dbReference type="GO" id="GO:0032991">
    <property type="term" value="C:protein-containing complex"/>
    <property type="evidence" value="ECO:0007669"/>
    <property type="project" value="UniProtKB-ARBA"/>
</dbReference>
<dbReference type="GO" id="GO:0043604">
    <property type="term" value="P:amide biosynthetic process"/>
    <property type="evidence" value="ECO:0007669"/>
    <property type="project" value="TreeGrafter"/>
</dbReference>
<keyword evidence="3 10" id="KW-0963">Cytoplasm</keyword>
<accession>A0A075GLC4</accession>
<dbReference type="EC" id="6.1.1.17" evidence="10"/>
<dbReference type="InterPro" id="IPR001412">
    <property type="entry name" value="aa-tRNA-synth_I_CS"/>
</dbReference>
<dbReference type="PROSITE" id="PS00178">
    <property type="entry name" value="AA_TRNA_LIGASE_I"/>
    <property type="match status" value="1"/>
</dbReference>
<feature type="domain" description="Glutamyl/glutaminyl-tRNA synthetase class Ib catalytic" evidence="11">
    <location>
        <begin position="120"/>
        <end position="427"/>
    </location>
</feature>
<dbReference type="GO" id="GO:0006424">
    <property type="term" value="P:glutamyl-tRNA aminoacylation"/>
    <property type="evidence" value="ECO:0007669"/>
    <property type="project" value="UniProtKB-UniRule"/>
</dbReference>
<dbReference type="EMBL" id="KF900716">
    <property type="protein sequence ID" value="AIF04714.1"/>
    <property type="molecule type" value="Genomic_DNA"/>
</dbReference>
<comment type="similarity">
    <text evidence="2 10">Belongs to the class-I aminoacyl-tRNA synthetase family. Glutamate--tRNA ligase type 2 subfamily.</text>
</comment>
<dbReference type="InterPro" id="IPR020056">
    <property type="entry name" value="Rbsml_bL25/Gln-tRNA_synth_N"/>
</dbReference>
<comment type="catalytic activity">
    <reaction evidence="9 10">
        <text>tRNA(Glu) + L-glutamate + ATP = L-glutamyl-tRNA(Glu) + AMP + diphosphate</text>
        <dbReference type="Rhea" id="RHEA:23540"/>
        <dbReference type="Rhea" id="RHEA-COMP:9663"/>
        <dbReference type="Rhea" id="RHEA-COMP:9680"/>
        <dbReference type="ChEBI" id="CHEBI:29985"/>
        <dbReference type="ChEBI" id="CHEBI:30616"/>
        <dbReference type="ChEBI" id="CHEBI:33019"/>
        <dbReference type="ChEBI" id="CHEBI:78442"/>
        <dbReference type="ChEBI" id="CHEBI:78520"/>
        <dbReference type="ChEBI" id="CHEBI:456215"/>
        <dbReference type="EC" id="6.1.1.17"/>
    </reaction>
</comment>
<dbReference type="InterPro" id="IPR020059">
    <property type="entry name" value="Glu/Gln-tRNA-synth_Ib_codon-bd"/>
</dbReference>
<evidence type="ECO:0000256" key="5">
    <source>
        <dbReference type="ARBA" id="ARBA00022741"/>
    </source>
</evidence>
<evidence type="ECO:0000259" key="11">
    <source>
        <dbReference type="Pfam" id="PF00749"/>
    </source>
</evidence>
<protein>
    <recommendedName>
        <fullName evidence="10">Glutamate--tRNA ligase</fullName>
        <ecNumber evidence="10">6.1.1.17</ecNumber>
    </recommendedName>
    <alternativeName>
        <fullName evidence="10">Glutamyl-tRNA synthetase</fullName>
        <shortName evidence="10">GluRS</shortName>
    </alternativeName>
</protein>